<dbReference type="CDD" id="cd07034">
    <property type="entry name" value="TPP_PYR_PFOR_IOR-alpha_like"/>
    <property type="match status" value="1"/>
</dbReference>
<dbReference type="SUPFAM" id="SSF54862">
    <property type="entry name" value="4Fe-4S ferredoxins"/>
    <property type="match status" value="1"/>
</dbReference>
<keyword evidence="2" id="KW-0560">Oxidoreductase</keyword>
<comment type="caution">
    <text evidence="6">The sequence shown here is derived from an EMBL/GenBank/DDBJ whole genome shotgun (WGS) entry which is preliminary data.</text>
</comment>
<reference evidence="6 7" key="1">
    <citation type="journal article" date="2018" name="ISME J.">
        <title>Endosymbiont genomes yield clues of tubeworm success.</title>
        <authorList>
            <person name="Li Y."/>
            <person name="Liles M.R."/>
            <person name="Halanych K.M."/>
        </authorList>
    </citation>
    <scope>NUCLEOTIDE SEQUENCE [LARGE SCALE GENOMIC DNA]</scope>
    <source>
        <strain evidence="6">A1462</strain>
    </source>
</reference>
<dbReference type="InterPro" id="IPR033412">
    <property type="entry name" value="PFOR_II"/>
</dbReference>
<dbReference type="SUPFAM" id="SSF52518">
    <property type="entry name" value="Thiamin diphosphate-binding fold (THDP-binding)"/>
    <property type="match status" value="2"/>
</dbReference>
<dbReference type="Proteomes" id="UP000254771">
    <property type="component" value="Unassembled WGS sequence"/>
</dbReference>
<dbReference type="Pfam" id="PF01855">
    <property type="entry name" value="POR_N"/>
    <property type="match status" value="1"/>
</dbReference>
<dbReference type="SUPFAM" id="SSF52922">
    <property type="entry name" value="TK C-terminal domain-like"/>
    <property type="match status" value="1"/>
</dbReference>
<keyword evidence="1" id="KW-0479">Metal-binding</keyword>
<dbReference type="Pfam" id="PF17147">
    <property type="entry name" value="PFOR_II"/>
    <property type="match status" value="1"/>
</dbReference>
<evidence type="ECO:0000256" key="4">
    <source>
        <dbReference type="ARBA" id="ARBA00023014"/>
    </source>
</evidence>
<dbReference type="Gene3D" id="3.40.50.970">
    <property type="match status" value="2"/>
</dbReference>
<dbReference type="InterPro" id="IPR002880">
    <property type="entry name" value="Pyrv_Fd/Flavodoxin_OxRdtase_N"/>
</dbReference>
<accession>A0A370D971</accession>
<dbReference type="GO" id="GO:0051536">
    <property type="term" value="F:iron-sulfur cluster binding"/>
    <property type="evidence" value="ECO:0007669"/>
    <property type="project" value="UniProtKB-KW"/>
</dbReference>
<dbReference type="GO" id="GO:0046872">
    <property type="term" value="F:metal ion binding"/>
    <property type="evidence" value="ECO:0007669"/>
    <property type="project" value="UniProtKB-KW"/>
</dbReference>
<dbReference type="Gene3D" id="3.40.50.920">
    <property type="match status" value="1"/>
</dbReference>
<protein>
    <submittedName>
        <fullName evidence="6">Pyruvate ferredoxin oxidoreductase</fullName>
    </submittedName>
</protein>
<dbReference type="InterPro" id="IPR017896">
    <property type="entry name" value="4Fe4S_Fe-S-bd"/>
</dbReference>
<dbReference type="EMBL" id="QFXE01000023">
    <property type="protein sequence ID" value="RDH80914.1"/>
    <property type="molecule type" value="Genomic_DNA"/>
</dbReference>
<feature type="domain" description="4Fe-4S ferredoxin-type" evidence="5">
    <location>
        <begin position="893"/>
        <end position="922"/>
    </location>
</feature>
<feature type="domain" description="4Fe-4S ferredoxin-type" evidence="5">
    <location>
        <begin position="759"/>
        <end position="788"/>
    </location>
</feature>
<keyword evidence="3" id="KW-0408">Iron</keyword>
<dbReference type="PANTHER" id="PTHR32154">
    <property type="entry name" value="PYRUVATE-FLAVODOXIN OXIDOREDUCTASE-RELATED"/>
    <property type="match status" value="1"/>
</dbReference>
<gene>
    <name evidence="6" type="ORF">DIZ78_17810</name>
</gene>
<dbReference type="InterPro" id="IPR017900">
    <property type="entry name" value="4Fe4S_Fe_S_CS"/>
</dbReference>
<dbReference type="PROSITE" id="PS51379">
    <property type="entry name" value="4FE4S_FER_2"/>
    <property type="match status" value="2"/>
</dbReference>
<evidence type="ECO:0000256" key="2">
    <source>
        <dbReference type="ARBA" id="ARBA00023002"/>
    </source>
</evidence>
<dbReference type="InterPro" id="IPR050722">
    <property type="entry name" value="Pyruvate:ferred/Flavod_OxRd"/>
</dbReference>
<dbReference type="PROSITE" id="PS00198">
    <property type="entry name" value="4FE4S_FER_1"/>
    <property type="match status" value="1"/>
</dbReference>
<evidence type="ECO:0000256" key="3">
    <source>
        <dbReference type="ARBA" id="ARBA00023004"/>
    </source>
</evidence>
<dbReference type="Pfam" id="PF00037">
    <property type="entry name" value="Fer4"/>
    <property type="match status" value="1"/>
</dbReference>
<keyword evidence="6" id="KW-0670">Pyruvate</keyword>
<dbReference type="GO" id="GO:0016491">
    <property type="term" value="F:oxidoreductase activity"/>
    <property type="evidence" value="ECO:0007669"/>
    <property type="project" value="UniProtKB-KW"/>
</dbReference>
<dbReference type="InterPro" id="IPR009014">
    <property type="entry name" value="Transketo_C/PFOR_II"/>
</dbReference>
<keyword evidence="4" id="KW-0411">Iron-sulfur</keyword>
<evidence type="ECO:0000313" key="7">
    <source>
        <dbReference type="Proteomes" id="UP000254771"/>
    </source>
</evidence>
<name>A0A370D971_9GAMM</name>
<proteinExistence type="predicted"/>
<keyword evidence="7" id="KW-1185">Reference proteome</keyword>
<sequence length="1505" mass="162408">MSANIAIRLYRRLFGTPAGLGPKDTGIHTLLDGNSAIAVTEACIAGNAALASAFPANGADLAWQSEQTRQQHNVFGELLGTHPAESPRGAIAAASGLAMAGQRATAFLSTPDLTAALDLLNSAAAKQLPLVLHANNRALGGSAGTCHQALHQICDAGFFVLFASNVQQAVDFTLIARRVAEETLTPGLVIIDQDETADAIQNVHLLSPGLIQRYLGRADEQIECASAAEKLLFGETRRRLPQRHNLDRPVLQDPLMDRRSHGLGRAARTPFFDGHISAALQNACETFAEQTGRSQQLITTLNTEKAKQLILVQGAATETLLALSSHLKKHDKQRIGIVGIHALRPFPSAELLNLLKGKTSVTVLERAETPLAGDPPLLRELRTALSQALENGRFGEATHPGLPTLRKSEQPRLRPVIYGLGGLALNSADLVTLIGQTEAKGRYLGIDFTRAIEKHPKRQVLLDALRRDYPEINDLGICAKTPARDLRPDASLSFAIQHLSGEGDRGLAAETATFIYQLVEGEARIRCDESWNAWGDWLTDRVVMAPEGLRDCGSEMPLDLILLDGPLNHPQLIPDTQLPQGGCLLMAADEAGTESPLSPALRQTIQSRGLKCYRMPSTSGMDETTRRETCLGALCSVLIAEEKLPLQPRKLISTREQQLQPGILTEAFQTGLEETTATDLSAETGTQDEAVASRPTPMAVRHLAGDNDSYDSLPRFWDQTGILYRDGDLDSLTPDPYLASGLVPPLSATFKDHSGSRTLLPVFDPQTCTACGDCWSACPDGAIGVTALSPVTLINAGIGLAGASALRPLASKLGGRISALGRQNAIQGGNAADLIREAFDWLQEKAPLAEDRRSAAESGIKDLEKLYGTLPLAVTEPLFQAGEQAKKDGGELLALAINPDACKACGLCIAACQPQSLSIAPQTPELLQQSHQTWAAWEITPDTASETIERVAAHPDVTPMAAQLLSRYSLLSLASGDSAEPGSGEKVAVRLTLATIEYRQQPLLHRFAGEVGQLNQRLNDAIKETLVDALPTEDLERLAGRLAELDDRQIDINELTRQPEGSLENSGVDADHLRRLTTLAQQLSEQHWRLTEGQQGLGRARYGLALAPGVMATWAASFPHNPFQVPVALDSSGETAQLAAGLLEGQIEEALTSIRLVRKAKIELGEGGRNAIDPDLLSWQDLTNEEKALCPPLLLVGNEETLGGRNFSQIAWLLNSDLPIKVLTLTELDFGLDNRGLEDAPLQRLSDPKGNLGLLALSQRNAFVAQTSIADPTHLQESVSAALACQGPALLRIHTPSPARHGFATDRTLEQARLAVRSRAFPLFQYDPRGEGVFGSRLNLAGNPARGTLLHNSNDQQVITLAHWALTEDRFASRFRPLADEDSAPTALEDWLALDAGTRAKKTPIISVHRNDESAEVYRVDPQLGQVVVEQLDAWRTLQELAGIVTPFTARVEQAADARVAAEHETEINALRADYEKQLNASRKGAEEEMAGHIRERLMVLAGYK</sequence>
<evidence type="ECO:0000259" key="5">
    <source>
        <dbReference type="PROSITE" id="PS51379"/>
    </source>
</evidence>
<dbReference type="GO" id="GO:0006979">
    <property type="term" value="P:response to oxidative stress"/>
    <property type="evidence" value="ECO:0007669"/>
    <property type="project" value="TreeGrafter"/>
</dbReference>
<evidence type="ECO:0000256" key="1">
    <source>
        <dbReference type="ARBA" id="ARBA00022723"/>
    </source>
</evidence>
<organism evidence="6 7">
    <name type="scientific">endosymbiont of Escarpia spicata</name>
    <dbReference type="NCBI Taxonomy" id="2200908"/>
    <lineage>
        <taxon>Bacteria</taxon>
        <taxon>Pseudomonadati</taxon>
        <taxon>Pseudomonadota</taxon>
        <taxon>Gammaproteobacteria</taxon>
        <taxon>sulfur-oxidizing symbionts</taxon>
    </lineage>
</organism>
<dbReference type="PANTHER" id="PTHR32154:SF0">
    <property type="entry name" value="PYRUVATE-FLAVODOXIN OXIDOREDUCTASE-RELATED"/>
    <property type="match status" value="1"/>
</dbReference>
<dbReference type="InterPro" id="IPR029061">
    <property type="entry name" value="THDP-binding"/>
</dbReference>
<evidence type="ECO:0000313" key="6">
    <source>
        <dbReference type="EMBL" id="RDH80914.1"/>
    </source>
</evidence>